<evidence type="ECO:0000313" key="2">
    <source>
        <dbReference type="EMBL" id="GET90581.1"/>
    </source>
</evidence>
<keyword evidence="3" id="KW-1185">Reference proteome</keyword>
<proteinExistence type="predicted"/>
<evidence type="ECO:0000313" key="3">
    <source>
        <dbReference type="Proteomes" id="UP000419144"/>
    </source>
</evidence>
<dbReference type="InterPro" id="IPR045399">
    <property type="entry name" value="Tc-38"/>
</dbReference>
<protein>
    <recommendedName>
        <fullName evidence="1">Trypanosoma Tc-38 (p38) protein domain-containing protein</fullName>
    </recommendedName>
</protein>
<dbReference type="EMBL" id="BLBS01000041">
    <property type="protein sequence ID" value="GET90581.1"/>
    <property type="molecule type" value="Genomic_DNA"/>
</dbReference>
<comment type="caution">
    <text evidence="2">The sequence shown here is derived from an EMBL/GenBank/DDBJ whole genome shotgun (WGS) entry which is preliminary data.</text>
</comment>
<dbReference type="OrthoDB" id="271829at2759"/>
<dbReference type="Pfam" id="PF20054">
    <property type="entry name" value="Tc-38"/>
    <property type="match status" value="1"/>
</dbReference>
<dbReference type="Proteomes" id="UP000419144">
    <property type="component" value="Unassembled WGS sequence"/>
</dbReference>
<dbReference type="AlphaFoldDB" id="A0A640KMT9"/>
<gene>
    <name evidence="2" type="ORF">LtaPh_2930500</name>
</gene>
<name>A0A640KMT9_LEITA</name>
<feature type="domain" description="Trypanosoma Tc-38 (p38) protein" evidence="1">
    <location>
        <begin position="255"/>
        <end position="310"/>
    </location>
</feature>
<accession>A0A640KMT9</accession>
<reference evidence="2" key="1">
    <citation type="submission" date="2019-11" db="EMBL/GenBank/DDBJ databases">
        <title>Leishmania tarentolae CDS.</title>
        <authorList>
            <person name="Goto Y."/>
            <person name="Yamagishi J."/>
        </authorList>
    </citation>
    <scope>NUCLEOTIDE SEQUENCE [LARGE SCALE GENOMIC DNA]</scope>
    <source>
        <strain evidence="2">Parrot Tar II</strain>
    </source>
</reference>
<organism evidence="2 3">
    <name type="scientific">Leishmania tarentolae</name>
    <name type="common">Sauroleishmania tarentolae</name>
    <dbReference type="NCBI Taxonomy" id="5689"/>
    <lineage>
        <taxon>Eukaryota</taxon>
        <taxon>Discoba</taxon>
        <taxon>Euglenozoa</taxon>
        <taxon>Kinetoplastea</taxon>
        <taxon>Metakinetoplastina</taxon>
        <taxon>Trypanosomatida</taxon>
        <taxon>Trypanosomatidae</taxon>
        <taxon>Leishmaniinae</taxon>
        <taxon>Leishmania</taxon>
        <taxon>lizard Leishmania</taxon>
    </lineage>
</organism>
<evidence type="ECO:0000259" key="1">
    <source>
        <dbReference type="Pfam" id="PF20054"/>
    </source>
</evidence>
<dbReference type="VEuPathDB" id="TriTrypDB:LtaPh_2930500"/>
<sequence>MKGLDLLQRESTCLLREPFMPNSNVCLMKDVLGRSCPWWLFHLVPETWRAENSLQLLTTPAQRHQLRGHLCVSDGNASACAFTPNIDLQVCTSSAEIQVIMTHGRRLRMVSRNCGDVKLHVDLSNFLSCRGTCVTEVKEEAVRLAELTRRKLYASPFWLTQAQLESYFQNTSATYRTGCSCANSMHVCEVYQNPNASVELTCGTETPTRYANLDEFRARPHVPVSLMSCISFFRIFAPINVKTRRSFDPCVEWRLRLECQRSGCWCSVWGTAEDYASCGFSTLDGAIGVDVFDALGNPLFLIHALCTTAPLDIFTSCYPTDSVFTDDTF</sequence>